<dbReference type="Proteomes" id="UP000028705">
    <property type="component" value="Unassembled WGS sequence"/>
</dbReference>
<evidence type="ECO:0000313" key="1">
    <source>
        <dbReference type="EMBL" id="KFF14698.1"/>
    </source>
</evidence>
<organism evidence="1 2">
    <name type="scientific">Chryseobacterium soli</name>
    <dbReference type="NCBI Taxonomy" id="445961"/>
    <lineage>
        <taxon>Bacteria</taxon>
        <taxon>Pseudomonadati</taxon>
        <taxon>Bacteroidota</taxon>
        <taxon>Flavobacteriia</taxon>
        <taxon>Flavobacteriales</taxon>
        <taxon>Weeksellaceae</taxon>
        <taxon>Chryseobacterium group</taxon>
        <taxon>Chryseobacterium</taxon>
    </lineage>
</organism>
<dbReference type="EMBL" id="JPRH01000001">
    <property type="protein sequence ID" value="KFF14698.1"/>
    <property type="molecule type" value="Genomic_DNA"/>
</dbReference>
<protein>
    <submittedName>
        <fullName evidence="1">Uncharacterized protein</fullName>
    </submittedName>
</protein>
<reference evidence="1 2" key="1">
    <citation type="submission" date="2014-07" db="EMBL/GenBank/DDBJ databases">
        <title>Genome of Chryseobacterium soli DSM 19298.</title>
        <authorList>
            <person name="Stropko S.J."/>
            <person name="Pipes S.E."/>
            <person name="Newman J."/>
        </authorList>
    </citation>
    <scope>NUCLEOTIDE SEQUENCE [LARGE SCALE GENOMIC DNA]</scope>
    <source>
        <strain evidence="1 2">DSM 19298</strain>
    </source>
</reference>
<sequence length="196" mass="22639">MKLVIPIFFILLLFNCSKTKKKEDQLFVVKNNFSVSGFYKKLDSLNEAHSKNDSLEAPITTNDKRLNKNYVHGAIHFLILDKDNSYYVIDNLKPFLLCGNTGEFLKQDSIDFIEKSNLLTDRSQPIRTSEITKILKQHQNAIVNTENTNPLNISFALKNDTLKGSTMYRIISFMENNGMKSYTIRRMNAYELKKAK</sequence>
<keyword evidence="2" id="KW-1185">Reference proteome</keyword>
<proteinExistence type="predicted"/>
<dbReference type="AlphaFoldDB" id="A0A086ADD4"/>
<name>A0A086ADD4_9FLAO</name>
<dbReference type="STRING" id="445961.IW15_04510"/>
<gene>
    <name evidence="1" type="ORF">IW15_04510</name>
</gene>
<accession>A0A086ADD4</accession>
<comment type="caution">
    <text evidence="1">The sequence shown here is derived from an EMBL/GenBank/DDBJ whole genome shotgun (WGS) entry which is preliminary data.</text>
</comment>
<evidence type="ECO:0000313" key="2">
    <source>
        <dbReference type="Proteomes" id="UP000028705"/>
    </source>
</evidence>